<feature type="signal peptide" evidence="2">
    <location>
        <begin position="1"/>
        <end position="23"/>
    </location>
</feature>
<dbReference type="RefSeq" id="WP_203706925.1">
    <property type="nucleotide sequence ID" value="NZ_BAAALU010000001.1"/>
</dbReference>
<accession>A0ABQ4CBF9</accession>
<keyword evidence="2" id="KW-0732">Signal</keyword>
<evidence type="ECO:0000313" key="4">
    <source>
        <dbReference type="Proteomes" id="UP000624325"/>
    </source>
</evidence>
<evidence type="ECO:0000256" key="1">
    <source>
        <dbReference type="SAM" id="Phobius"/>
    </source>
</evidence>
<dbReference type="EMBL" id="BONC01000060">
    <property type="protein sequence ID" value="GIF60108.1"/>
    <property type="molecule type" value="Genomic_DNA"/>
</dbReference>
<gene>
    <name evidence="3" type="ORF">Air01nite_62030</name>
</gene>
<feature type="transmembrane region" description="Helical" evidence="1">
    <location>
        <begin position="292"/>
        <end position="314"/>
    </location>
</feature>
<keyword evidence="4" id="KW-1185">Reference proteome</keyword>
<keyword evidence="1" id="KW-0812">Transmembrane</keyword>
<evidence type="ECO:0000256" key="2">
    <source>
        <dbReference type="SAM" id="SignalP"/>
    </source>
</evidence>
<evidence type="ECO:0000313" key="3">
    <source>
        <dbReference type="EMBL" id="GIF60108.1"/>
    </source>
</evidence>
<reference evidence="3 4" key="1">
    <citation type="submission" date="2021-01" db="EMBL/GenBank/DDBJ databases">
        <title>Whole genome shotgun sequence of Asanoa iriomotensis NBRC 100142.</title>
        <authorList>
            <person name="Komaki H."/>
            <person name="Tamura T."/>
        </authorList>
    </citation>
    <scope>NUCLEOTIDE SEQUENCE [LARGE SCALE GENOMIC DNA]</scope>
    <source>
        <strain evidence="3 4">NBRC 100142</strain>
    </source>
</reference>
<name>A0ABQ4CBF9_9ACTN</name>
<evidence type="ECO:0008006" key="5">
    <source>
        <dbReference type="Google" id="ProtNLM"/>
    </source>
</evidence>
<feature type="chain" id="PRO_5047480601" description="DUF916 domain-containing protein" evidence="2">
    <location>
        <begin position="24"/>
        <end position="334"/>
    </location>
</feature>
<keyword evidence="1" id="KW-1133">Transmembrane helix</keyword>
<organism evidence="3 4">
    <name type="scientific">Asanoa iriomotensis</name>
    <dbReference type="NCBI Taxonomy" id="234613"/>
    <lineage>
        <taxon>Bacteria</taxon>
        <taxon>Bacillati</taxon>
        <taxon>Actinomycetota</taxon>
        <taxon>Actinomycetes</taxon>
        <taxon>Micromonosporales</taxon>
        <taxon>Micromonosporaceae</taxon>
        <taxon>Asanoa</taxon>
    </lineage>
</organism>
<dbReference type="Proteomes" id="UP000624325">
    <property type="component" value="Unassembled WGS sequence"/>
</dbReference>
<comment type="caution">
    <text evidence="3">The sequence shown here is derived from an EMBL/GenBank/DDBJ whole genome shotgun (WGS) entry which is preliminary data.</text>
</comment>
<proteinExistence type="predicted"/>
<protein>
    <recommendedName>
        <fullName evidence="5">DUF916 domain-containing protein</fullName>
    </recommendedName>
</protein>
<sequence length="334" mass="35603">MHLAVAIAALVAAVVVPSSSAAADDNQVGIRLLEAPVARRDDPRAHMYIVDHLSPGTRISRHFEVVNRTDETREFEIYPGAADIRDNEFAFGSEREGNELTSWTTLSTSKGTLGPGESLEVEATITVPKQASRGERYAVLWAETRAAPDKHGNIGAVRRAGIRVYLSVGPGGEPVSSFDIGEVTAARGADGVPRISALVRNTGERALDISGTLNLSSGPGNMRAGPYRLATAATLAPGASGIVVAALDAKLPDGEWRLDLSLASGTVKHQRDFAVVIAAPGLSMVAKVVENWWTWVGPIIGAVLVAALALLVLVRRRRMSARDVDGTRYRPRHR</sequence>
<keyword evidence="1" id="KW-0472">Membrane</keyword>